<reference evidence="2" key="1">
    <citation type="journal article" date="2019" name="Int. J. Syst. Evol. Microbiol.">
        <title>The Global Catalogue of Microorganisms (GCM) 10K type strain sequencing project: providing services to taxonomists for standard genome sequencing and annotation.</title>
        <authorList>
            <consortium name="The Broad Institute Genomics Platform"/>
            <consortium name="The Broad Institute Genome Sequencing Center for Infectious Disease"/>
            <person name="Wu L."/>
            <person name="Ma J."/>
        </authorList>
    </citation>
    <scope>NUCLEOTIDE SEQUENCE [LARGE SCALE GENOMIC DNA]</scope>
    <source>
        <strain evidence="2">CCUG 62953</strain>
    </source>
</reference>
<proteinExistence type="predicted"/>
<sequence length="144" mass="15569">MTRRISDLRLSEAWCLTLLRLWPEGPEAQALVWTGLCRAIGPGRARACLSGFETLHALIRAKSWQMPQLNAPDAETLSADEDTLCRLILAATEGGAEAAMEEACFLLRPDALLPFCTAAGATGLPLLCTECRARICGTRDLNPS</sequence>
<accession>A0ABW3ZDE1</accession>
<keyword evidence="2" id="KW-1185">Reference proteome</keyword>
<comment type="caution">
    <text evidence="1">The sequence shown here is derived from an EMBL/GenBank/DDBJ whole genome shotgun (WGS) entry which is preliminary data.</text>
</comment>
<evidence type="ECO:0000313" key="2">
    <source>
        <dbReference type="Proteomes" id="UP001597135"/>
    </source>
</evidence>
<dbReference type="EMBL" id="JBHTMU010000001">
    <property type="protein sequence ID" value="MFD1340822.1"/>
    <property type="molecule type" value="Genomic_DNA"/>
</dbReference>
<dbReference type="RefSeq" id="WP_386800884.1">
    <property type="nucleotide sequence ID" value="NZ_JBHTMU010000001.1"/>
</dbReference>
<organism evidence="1 2">
    <name type="scientific">Litorisediminicola beolgyonensis</name>
    <dbReference type="NCBI Taxonomy" id="1173614"/>
    <lineage>
        <taxon>Bacteria</taxon>
        <taxon>Pseudomonadati</taxon>
        <taxon>Pseudomonadota</taxon>
        <taxon>Alphaproteobacteria</taxon>
        <taxon>Rhodobacterales</taxon>
        <taxon>Paracoccaceae</taxon>
        <taxon>Litorisediminicola</taxon>
    </lineage>
</organism>
<gene>
    <name evidence="1" type="ORF">ACFQ4E_00135</name>
</gene>
<evidence type="ECO:0000313" key="1">
    <source>
        <dbReference type="EMBL" id="MFD1340822.1"/>
    </source>
</evidence>
<protein>
    <submittedName>
        <fullName evidence="1">Uncharacterized protein</fullName>
    </submittedName>
</protein>
<name>A0ABW3ZDE1_9RHOB</name>
<dbReference type="Proteomes" id="UP001597135">
    <property type="component" value="Unassembled WGS sequence"/>
</dbReference>